<keyword evidence="2" id="KW-0732">Signal</keyword>
<dbReference type="AlphaFoldDB" id="W2REC0"/>
<dbReference type="InterPro" id="IPR036398">
    <property type="entry name" value="CA_dom_sf"/>
</dbReference>
<feature type="signal peptide" evidence="2">
    <location>
        <begin position="1"/>
        <end position="15"/>
    </location>
</feature>
<feature type="domain" description="Alpha-carbonic anhydrase" evidence="3">
    <location>
        <begin position="27"/>
        <end position="62"/>
    </location>
</feature>
<evidence type="ECO:0000313" key="4">
    <source>
        <dbReference type="EMBL" id="ETN23586.1"/>
    </source>
</evidence>
<dbReference type="GeneID" id="20170549"/>
<feature type="chain" id="PRO_5013017344" description="Alpha-carbonic anhydrase domain-containing protein" evidence="2">
    <location>
        <begin position="16"/>
        <end position="62"/>
    </location>
</feature>
<dbReference type="OrthoDB" id="429145at2759"/>
<dbReference type="RefSeq" id="XP_008889770.1">
    <property type="nucleotide sequence ID" value="XM_008891522.1"/>
</dbReference>
<gene>
    <name evidence="4" type="ORF">PPTG_00154</name>
</gene>
<dbReference type="EMBL" id="KI669561">
    <property type="protein sequence ID" value="ETN23586.1"/>
    <property type="molecule type" value="Genomic_DNA"/>
</dbReference>
<evidence type="ECO:0000256" key="2">
    <source>
        <dbReference type="SAM" id="SignalP"/>
    </source>
</evidence>
<dbReference type="InterPro" id="IPR001148">
    <property type="entry name" value="CA_dom"/>
</dbReference>
<organism evidence="4 5">
    <name type="scientific">Phytophthora nicotianae (strain INRA-310)</name>
    <name type="common">Phytophthora parasitica</name>
    <dbReference type="NCBI Taxonomy" id="761204"/>
    <lineage>
        <taxon>Eukaryota</taxon>
        <taxon>Sar</taxon>
        <taxon>Stramenopiles</taxon>
        <taxon>Oomycota</taxon>
        <taxon>Peronosporomycetes</taxon>
        <taxon>Peronosporales</taxon>
        <taxon>Peronosporaceae</taxon>
        <taxon>Phytophthora</taxon>
    </lineage>
</organism>
<dbReference type="Gene3D" id="3.10.200.10">
    <property type="entry name" value="Alpha carbonic anhydrase"/>
    <property type="match status" value="1"/>
</dbReference>
<evidence type="ECO:0000313" key="5">
    <source>
        <dbReference type="Proteomes" id="UP000018817"/>
    </source>
</evidence>
<proteinExistence type="predicted"/>
<reference evidence="5" key="1">
    <citation type="submission" date="2011-12" db="EMBL/GenBank/DDBJ databases">
        <authorList>
            <consortium name="The Broad Institute Genome Sequencing Platform"/>
            <person name="Russ C."/>
            <person name="Tyler B."/>
            <person name="Panabieres F."/>
            <person name="Shan W."/>
            <person name="Tripathy S."/>
            <person name="Grunwald N."/>
            <person name="Machado M."/>
            <person name="Young S.K."/>
            <person name="Zeng Q."/>
            <person name="Gargeya S."/>
            <person name="Fitzgerald M."/>
            <person name="Haas B."/>
            <person name="Abouelleil A."/>
            <person name="Alvarado L."/>
            <person name="Arachchi H.M."/>
            <person name="Berlin A."/>
            <person name="Chapman S.B."/>
            <person name="Gearin G."/>
            <person name="Goldberg J."/>
            <person name="Griggs A."/>
            <person name="Gujja S."/>
            <person name="Hansen M."/>
            <person name="Heiman D."/>
            <person name="Howarth C."/>
            <person name="Larimer J."/>
            <person name="Lui A."/>
            <person name="MacDonald P.J.P."/>
            <person name="McCowen C."/>
            <person name="Montmayeur A."/>
            <person name="Murphy C."/>
            <person name="Neiman D."/>
            <person name="Pearson M."/>
            <person name="Priest M."/>
            <person name="Roberts A."/>
            <person name="Saif S."/>
            <person name="Shea T."/>
            <person name="Sisk P."/>
            <person name="Stolte C."/>
            <person name="Sykes S."/>
            <person name="Wortman J."/>
            <person name="Nusbaum C."/>
            <person name="Birren B."/>
        </authorList>
    </citation>
    <scope>NUCLEOTIDE SEQUENCE [LARGE SCALE GENOMIC DNA]</scope>
    <source>
        <strain evidence="5">INRA-310</strain>
    </source>
</reference>
<dbReference type="STRING" id="761204.W2REC0"/>
<dbReference type="Proteomes" id="UP000018817">
    <property type="component" value="Unassembled WGS sequence"/>
</dbReference>
<accession>W2REC0</accession>
<dbReference type="VEuPathDB" id="FungiDB:PPTG_00154"/>
<feature type="region of interest" description="Disordered" evidence="1">
    <location>
        <begin position="42"/>
        <end position="62"/>
    </location>
</feature>
<evidence type="ECO:0000259" key="3">
    <source>
        <dbReference type="PROSITE" id="PS51144"/>
    </source>
</evidence>
<feature type="compositionally biased region" description="Polar residues" evidence="1">
    <location>
        <begin position="53"/>
        <end position="62"/>
    </location>
</feature>
<protein>
    <recommendedName>
        <fullName evidence="3">Alpha-carbonic anhydrase domain-containing protein</fullName>
    </recommendedName>
</protein>
<reference evidence="4 5" key="2">
    <citation type="submission" date="2013-11" db="EMBL/GenBank/DDBJ databases">
        <title>The Genome Sequence of Phytophthora parasitica INRA-310.</title>
        <authorList>
            <consortium name="The Broad Institute Genomics Platform"/>
            <person name="Russ C."/>
            <person name="Tyler B."/>
            <person name="Panabieres F."/>
            <person name="Shan W."/>
            <person name="Tripathy S."/>
            <person name="Grunwald N."/>
            <person name="Machado M."/>
            <person name="Johnson C.S."/>
            <person name="Arredondo F."/>
            <person name="Hong C."/>
            <person name="Coffey M."/>
            <person name="Young S.K."/>
            <person name="Zeng Q."/>
            <person name="Gargeya S."/>
            <person name="Fitzgerald M."/>
            <person name="Abouelleil A."/>
            <person name="Alvarado L."/>
            <person name="Chapman S.B."/>
            <person name="Gainer-Dewar J."/>
            <person name="Goldberg J."/>
            <person name="Griggs A."/>
            <person name="Gujja S."/>
            <person name="Hansen M."/>
            <person name="Howarth C."/>
            <person name="Imamovic A."/>
            <person name="Ireland A."/>
            <person name="Larimer J."/>
            <person name="McCowan C."/>
            <person name="Murphy C."/>
            <person name="Pearson M."/>
            <person name="Poon T.W."/>
            <person name="Priest M."/>
            <person name="Roberts A."/>
            <person name="Saif S."/>
            <person name="Shea T."/>
            <person name="Sykes S."/>
            <person name="Wortman J."/>
            <person name="Nusbaum C."/>
            <person name="Birren B."/>
        </authorList>
    </citation>
    <scope>NUCLEOTIDE SEQUENCE [LARGE SCALE GENOMIC DNA]</scope>
    <source>
        <strain evidence="4 5">INRA-310</strain>
    </source>
</reference>
<dbReference type="SUPFAM" id="SSF51069">
    <property type="entry name" value="Carbonic anhydrase"/>
    <property type="match status" value="1"/>
</dbReference>
<evidence type="ECO:0000256" key="1">
    <source>
        <dbReference type="SAM" id="MobiDB-lite"/>
    </source>
</evidence>
<sequence>MKLSVFATITACVLTEIFVTAATSGGYPWGYKHNDPEMASPEQWTEHYPTCGGSRQSPINEH</sequence>
<dbReference type="PROSITE" id="PS51144">
    <property type="entry name" value="ALPHA_CA_2"/>
    <property type="match status" value="1"/>
</dbReference>
<name>W2REC0_PHYN3</name>